<reference evidence="2" key="1">
    <citation type="submission" date="2023-08" db="EMBL/GenBank/DDBJ databases">
        <authorList>
            <person name="Alioto T."/>
            <person name="Alioto T."/>
            <person name="Gomez Garrido J."/>
        </authorList>
    </citation>
    <scope>NUCLEOTIDE SEQUENCE</scope>
</reference>
<feature type="region of interest" description="Disordered" evidence="1">
    <location>
        <begin position="1"/>
        <end position="31"/>
    </location>
</feature>
<sequence length="212" mass="23007">MPKSQKPKPGPDASDSLDVEPPAEASSGSDLDAIMAAIKQTEQSVLTKIDSSVMAAAGKLDKKIDSLASDLRTEIPNVRVEFKKVTEEVQKENATFSSCIGDLEEEANGNANRVVALEAKVNALSTQFTHHQIRPKIWSPGSGESGCSPKGHECRSHHPQRLRLCTGVKYGLLYPATLKITTPAGEQVSFDDPTKAKHYIETNLRPRETEGE</sequence>
<evidence type="ECO:0000313" key="2">
    <source>
        <dbReference type="EMBL" id="CAJ1081223.1"/>
    </source>
</evidence>
<name>A0AAV1H5T7_XYRNO</name>
<proteinExistence type="predicted"/>
<keyword evidence="3" id="KW-1185">Reference proteome</keyword>
<dbReference type="Proteomes" id="UP001178508">
    <property type="component" value="Chromosome 19"/>
</dbReference>
<accession>A0AAV1H5T7</accession>
<dbReference type="Gene3D" id="3.30.250.20">
    <property type="entry name" value="L1 transposable element, C-terminal domain"/>
    <property type="match status" value="1"/>
</dbReference>
<dbReference type="EMBL" id="OY660882">
    <property type="protein sequence ID" value="CAJ1081223.1"/>
    <property type="molecule type" value="Genomic_DNA"/>
</dbReference>
<protein>
    <submittedName>
        <fullName evidence="2">Uncharacterized protein</fullName>
    </submittedName>
</protein>
<dbReference type="AlphaFoldDB" id="A0AAV1H5T7"/>
<dbReference type="InterPro" id="IPR042566">
    <property type="entry name" value="L1_C"/>
</dbReference>
<gene>
    <name evidence="2" type="ORF">XNOV1_A003157</name>
</gene>
<organism evidence="2 3">
    <name type="scientific">Xyrichtys novacula</name>
    <name type="common">Pearly razorfish</name>
    <name type="synonym">Hemipteronotus novacula</name>
    <dbReference type="NCBI Taxonomy" id="13765"/>
    <lineage>
        <taxon>Eukaryota</taxon>
        <taxon>Metazoa</taxon>
        <taxon>Chordata</taxon>
        <taxon>Craniata</taxon>
        <taxon>Vertebrata</taxon>
        <taxon>Euteleostomi</taxon>
        <taxon>Actinopterygii</taxon>
        <taxon>Neopterygii</taxon>
        <taxon>Teleostei</taxon>
        <taxon>Neoteleostei</taxon>
        <taxon>Acanthomorphata</taxon>
        <taxon>Eupercaria</taxon>
        <taxon>Labriformes</taxon>
        <taxon>Labridae</taxon>
        <taxon>Xyrichtys</taxon>
    </lineage>
</organism>
<evidence type="ECO:0000313" key="3">
    <source>
        <dbReference type="Proteomes" id="UP001178508"/>
    </source>
</evidence>
<evidence type="ECO:0000256" key="1">
    <source>
        <dbReference type="SAM" id="MobiDB-lite"/>
    </source>
</evidence>